<feature type="region of interest" description="Disordered" evidence="1">
    <location>
        <begin position="101"/>
        <end position="124"/>
    </location>
</feature>
<keyword evidence="3" id="KW-1185">Reference proteome</keyword>
<gene>
    <name evidence="2" type="ORF">F7725_014799</name>
</gene>
<proteinExistence type="predicted"/>
<evidence type="ECO:0000313" key="3">
    <source>
        <dbReference type="Proteomes" id="UP000518266"/>
    </source>
</evidence>
<dbReference type="Proteomes" id="UP000518266">
    <property type="component" value="Unassembled WGS sequence"/>
</dbReference>
<reference evidence="2 3" key="1">
    <citation type="submission" date="2020-03" db="EMBL/GenBank/DDBJ databases">
        <title>Dissostichus mawsoni Genome sequencing and assembly.</title>
        <authorList>
            <person name="Park H."/>
        </authorList>
    </citation>
    <scope>NUCLEOTIDE SEQUENCE [LARGE SCALE GENOMIC DNA]</scope>
    <source>
        <strain evidence="2">DM0001</strain>
        <tissue evidence="2">Muscle</tissue>
    </source>
</reference>
<comment type="caution">
    <text evidence="2">The sequence shown here is derived from an EMBL/GenBank/DDBJ whole genome shotgun (WGS) entry which is preliminary data.</text>
</comment>
<accession>A0A7J5YZ79</accession>
<evidence type="ECO:0000256" key="1">
    <source>
        <dbReference type="SAM" id="MobiDB-lite"/>
    </source>
</evidence>
<feature type="compositionally biased region" description="Gly residues" evidence="1">
    <location>
        <begin position="111"/>
        <end position="124"/>
    </location>
</feature>
<protein>
    <submittedName>
        <fullName evidence="2">Uncharacterized protein</fullName>
    </submittedName>
</protein>
<sequence length="168" mass="17378">MDVARLGVWGGECGDSDREGWVSAPLSVPVHARWRAGVCVHLDGGAVGIGAGWPYRNVAQKTQTISPPPSLELLLVYGSWVRQTKVTQPAGGVKTWVAPEKRGCGRRHGGENPGGGVRRGKEMGGMGVRCGGEAGGVRGRGVKSVQVGVEISCHVVGGDADRDGVLCG</sequence>
<organism evidence="2 3">
    <name type="scientific">Dissostichus mawsoni</name>
    <name type="common">Antarctic cod</name>
    <dbReference type="NCBI Taxonomy" id="36200"/>
    <lineage>
        <taxon>Eukaryota</taxon>
        <taxon>Metazoa</taxon>
        <taxon>Chordata</taxon>
        <taxon>Craniata</taxon>
        <taxon>Vertebrata</taxon>
        <taxon>Euteleostomi</taxon>
        <taxon>Actinopterygii</taxon>
        <taxon>Neopterygii</taxon>
        <taxon>Teleostei</taxon>
        <taxon>Neoteleostei</taxon>
        <taxon>Acanthomorphata</taxon>
        <taxon>Eupercaria</taxon>
        <taxon>Perciformes</taxon>
        <taxon>Notothenioidei</taxon>
        <taxon>Nototheniidae</taxon>
        <taxon>Dissostichus</taxon>
    </lineage>
</organism>
<name>A0A7J5YZ79_DISMA</name>
<dbReference type="EMBL" id="JAAKFY010000008">
    <property type="protein sequence ID" value="KAF3854111.1"/>
    <property type="molecule type" value="Genomic_DNA"/>
</dbReference>
<dbReference type="AlphaFoldDB" id="A0A7J5YZ79"/>
<evidence type="ECO:0000313" key="2">
    <source>
        <dbReference type="EMBL" id="KAF3854111.1"/>
    </source>
</evidence>